<dbReference type="PANTHER" id="PTHR35862">
    <property type="entry name" value="FELS-2 PROPHAGE PROTEIN"/>
    <property type="match status" value="1"/>
</dbReference>
<dbReference type="EMBL" id="OU963868">
    <property type="protein sequence ID" value="CAH0393790.1"/>
    <property type="molecule type" value="Genomic_DNA"/>
</dbReference>
<evidence type="ECO:0000313" key="5">
    <source>
        <dbReference type="Proteomes" id="UP001152759"/>
    </source>
</evidence>
<accession>A0A9P0AIG3</accession>
<organism evidence="4 5">
    <name type="scientific">Bemisia tabaci</name>
    <name type="common">Sweetpotato whitefly</name>
    <name type="synonym">Aleurodes tabaci</name>
    <dbReference type="NCBI Taxonomy" id="7038"/>
    <lineage>
        <taxon>Eukaryota</taxon>
        <taxon>Metazoa</taxon>
        <taxon>Ecdysozoa</taxon>
        <taxon>Arthropoda</taxon>
        <taxon>Hexapoda</taxon>
        <taxon>Insecta</taxon>
        <taxon>Pterygota</taxon>
        <taxon>Neoptera</taxon>
        <taxon>Paraneoptera</taxon>
        <taxon>Hemiptera</taxon>
        <taxon>Sternorrhyncha</taxon>
        <taxon>Aleyrodoidea</taxon>
        <taxon>Aleyrodidae</taxon>
        <taxon>Aleyrodinae</taxon>
        <taxon>Bemisia</taxon>
    </lineage>
</organism>
<dbReference type="PIRSF" id="PIRSF020481">
    <property type="entry name" value="BAP"/>
    <property type="match status" value="1"/>
</dbReference>
<dbReference type="AlphaFoldDB" id="A0A9P0AIG3"/>
<dbReference type="Pfam" id="PF04865">
    <property type="entry name" value="Baseplate_J"/>
    <property type="match status" value="1"/>
</dbReference>
<gene>
    <name evidence="4" type="ORF">BEMITA_LOCUS12152</name>
</gene>
<dbReference type="PANTHER" id="PTHR35862:SF1">
    <property type="entry name" value="FELS-2 PROPHAGE PROTEIN"/>
    <property type="match status" value="1"/>
</dbReference>
<dbReference type="Proteomes" id="UP001152759">
    <property type="component" value="Chromosome 7"/>
</dbReference>
<evidence type="ECO:0008006" key="6">
    <source>
        <dbReference type="Google" id="ProtNLM"/>
    </source>
</evidence>
<sequence length="367" mass="39819">MALTDKKPVFINTDAAALTAEMIAWYEKISGKTLYPAQDERLLINLMAYREALVRLAIQDTAEQNLVAFARAPMLDYLGELVGVYRLAAAAARTSLRFKLEEPPATPLVIPAGTRVSARDSIVFATDEAVTLSDTTVSVNATCTERGTLGNGWQPAQISTLLDGINDADLSVTNTEPSTGGSDPEEDAHLRERIRLAPASFSNAGSRDAYRFHAMSAHQDIRDVAVMRPIPGTVALYPLVNTGLPSDTLLALVNGACSDEKVRPLTDTVKVASPVKVTYRIEAAIRVYAGYDSAEVMAAVKQSTQRYVDRQAAQLGRDIVPSQIQAVLSVNGVYSVELKQPTQQVVKENEWPWCENIDLTLVGVVND</sequence>
<evidence type="ECO:0000259" key="2">
    <source>
        <dbReference type="Pfam" id="PF26078"/>
    </source>
</evidence>
<dbReference type="Pfam" id="PF26078">
    <property type="entry name" value="Baseplate_J_M"/>
    <property type="match status" value="1"/>
</dbReference>
<evidence type="ECO:0000259" key="3">
    <source>
        <dbReference type="Pfam" id="PF26079"/>
    </source>
</evidence>
<dbReference type="InterPro" id="IPR014507">
    <property type="entry name" value="Baseplate_assembly_J_pred"/>
</dbReference>
<keyword evidence="5" id="KW-1185">Reference proteome</keyword>
<dbReference type="InterPro" id="IPR052726">
    <property type="entry name" value="Phage_Baseplate_Hub"/>
</dbReference>
<feature type="domain" description="Baseplate J-like central" evidence="2">
    <location>
        <begin position="202"/>
        <end position="272"/>
    </location>
</feature>
<protein>
    <recommendedName>
        <fullName evidence="6">Baseplate protein</fullName>
    </recommendedName>
</protein>
<dbReference type="InterPro" id="IPR006949">
    <property type="entry name" value="Barrel_Baseplate_J-like"/>
</dbReference>
<proteinExistence type="predicted"/>
<evidence type="ECO:0000259" key="1">
    <source>
        <dbReference type="Pfam" id="PF04865"/>
    </source>
</evidence>
<dbReference type="InterPro" id="IPR058531">
    <property type="entry name" value="Baseplate_J_M"/>
</dbReference>
<feature type="domain" description="Baseplate J-like C-terminal" evidence="3">
    <location>
        <begin position="279"/>
        <end position="359"/>
    </location>
</feature>
<dbReference type="InterPro" id="IPR058530">
    <property type="entry name" value="Baseplate_J-like_C"/>
</dbReference>
<evidence type="ECO:0000313" key="4">
    <source>
        <dbReference type="EMBL" id="CAH0393790.1"/>
    </source>
</evidence>
<feature type="domain" description="Baseplate protein J-like barrel" evidence="1">
    <location>
        <begin position="97"/>
        <end position="181"/>
    </location>
</feature>
<reference evidence="4" key="1">
    <citation type="submission" date="2021-12" db="EMBL/GenBank/DDBJ databases">
        <authorList>
            <person name="King R."/>
        </authorList>
    </citation>
    <scope>NUCLEOTIDE SEQUENCE</scope>
</reference>
<name>A0A9P0AIG3_BEMTA</name>
<dbReference type="Pfam" id="PF26079">
    <property type="entry name" value="Baseplate_J_C"/>
    <property type="match status" value="1"/>
</dbReference>